<dbReference type="SUPFAM" id="SSF101148">
    <property type="entry name" value="Plant invertase/pectin methylesterase inhibitor"/>
    <property type="match status" value="1"/>
</dbReference>
<dbReference type="Gramene" id="C.cajan_39502.t">
    <property type="protein sequence ID" value="C.cajan_39502.t.cds1"/>
    <property type="gene ID" value="C.cajan_39502"/>
</dbReference>
<dbReference type="AlphaFoldDB" id="A0A151R4S4"/>
<keyword evidence="2" id="KW-1015">Disulfide bond</keyword>
<dbReference type="EMBL" id="KQ484106">
    <property type="protein sequence ID" value="KYP37432.1"/>
    <property type="molecule type" value="Genomic_DNA"/>
</dbReference>
<dbReference type="CDD" id="cd15797">
    <property type="entry name" value="PMEI"/>
    <property type="match status" value="1"/>
</dbReference>
<evidence type="ECO:0000313" key="8">
    <source>
        <dbReference type="Proteomes" id="UP000075243"/>
    </source>
</evidence>
<evidence type="ECO:0000313" key="7">
    <source>
        <dbReference type="EMBL" id="KYP37435.1"/>
    </source>
</evidence>
<feature type="domain" description="Pectinesterase inhibitor" evidence="5">
    <location>
        <begin position="22"/>
        <end position="168"/>
    </location>
</feature>
<dbReference type="FunFam" id="1.20.140.40:FF:000008">
    <property type="entry name" value="Invertase/pectin methylesterase inhibitor family protein"/>
    <property type="match status" value="1"/>
</dbReference>
<dbReference type="InterPro" id="IPR035513">
    <property type="entry name" value="Invertase/methylesterase_inhib"/>
</dbReference>
<evidence type="ECO:0000256" key="2">
    <source>
        <dbReference type="ARBA" id="ARBA00023157"/>
    </source>
</evidence>
<proteinExistence type="inferred from homology"/>
<dbReference type="PANTHER" id="PTHR36710">
    <property type="entry name" value="PECTINESTERASE INHIBITOR-LIKE"/>
    <property type="match status" value="1"/>
</dbReference>
<dbReference type="SMART" id="SM00856">
    <property type="entry name" value="PMEI"/>
    <property type="match status" value="1"/>
</dbReference>
<name>A0A151R4S4_CAJCA</name>
<dbReference type="OMA" id="KMAHSFF"/>
<dbReference type="OrthoDB" id="1413774at2759"/>
<comment type="similarity">
    <text evidence="3">Belongs to the PMEI family.</text>
</comment>
<dbReference type="Gene3D" id="1.20.140.40">
    <property type="entry name" value="Invertase/pectin methylesterase inhibitor family protein"/>
    <property type="match status" value="1"/>
</dbReference>
<dbReference type="Gramene" id="C.cajan_39499.t">
    <property type="protein sequence ID" value="C.cajan_39499.t.cds1"/>
    <property type="gene ID" value="C.cajan_39499"/>
</dbReference>
<evidence type="ECO:0000259" key="5">
    <source>
        <dbReference type="SMART" id="SM00856"/>
    </source>
</evidence>
<organism evidence="7 8">
    <name type="scientific">Cajanus cajan</name>
    <name type="common">Pigeon pea</name>
    <name type="synonym">Cajanus indicus</name>
    <dbReference type="NCBI Taxonomy" id="3821"/>
    <lineage>
        <taxon>Eukaryota</taxon>
        <taxon>Viridiplantae</taxon>
        <taxon>Streptophyta</taxon>
        <taxon>Embryophyta</taxon>
        <taxon>Tracheophyta</taxon>
        <taxon>Spermatophyta</taxon>
        <taxon>Magnoliopsida</taxon>
        <taxon>eudicotyledons</taxon>
        <taxon>Gunneridae</taxon>
        <taxon>Pentapetalae</taxon>
        <taxon>rosids</taxon>
        <taxon>fabids</taxon>
        <taxon>Fabales</taxon>
        <taxon>Fabaceae</taxon>
        <taxon>Papilionoideae</taxon>
        <taxon>50 kb inversion clade</taxon>
        <taxon>NPAAA clade</taxon>
        <taxon>indigoferoid/millettioid clade</taxon>
        <taxon>Phaseoleae</taxon>
        <taxon>Cajanus</taxon>
    </lineage>
</organism>
<sequence length="174" mass="18927">MIHNHSSLVLVFLLFVASSYAIPVEKEKEICKQTKNPSFCFSLLNSQPNADLAGLIQFTIKTTRANVTNTINLTKTLIAKSASDPNATKHYKSCLDHFNDALDNVDYTLELFKKGDYGGVGVAMSAVGTDVDDCLSGESPSDPPYNDPSQLPQYGAVVELLAIITIIISKSLFH</sequence>
<dbReference type="GO" id="GO:0046910">
    <property type="term" value="F:pectinesterase inhibitor activity"/>
    <property type="evidence" value="ECO:0007669"/>
    <property type="project" value="InterPro"/>
</dbReference>
<gene>
    <name evidence="6" type="ORF">KK1_041370</name>
    <name evidence="7" type="ORF">KK1_041373</name>
</gene>
<feature type="signal peptide" evidence="4">
    <location>
        <begin position="1"/>
        <end position="21"/>
    </location>
</feature>
<dbReference type="NCBIfam" id="TIGR01614">
    <property type="entry name" value="PME_inhib"/>
    <property type="match status" value="1"/>
</dbReference>
<evidence type="ECO:0000256" key="4">
    <source>
        <dbReference type="SAM" id="SignalP"/>
    </source>
</evidence>
<dbReference type="Pfam" id="PF04043">
    <property type="entry name" value="PMEI"/>
    <property type="match status" value="1"/>
</dbReference>
<dbReference type="InterPro" id="IPR052421">
    <property type="entry name" value="PCW_Enzyme_Inhibitor"/>
</dbReference>
<accession>A0A151R4S4</accession>
<dbReference type="InterPro" id="IPR006501">
    <property type="entry name" value="Pectinesterase_inhib_dom"/>
</dbReference>
<evidence type="ECO:0000313" key="6">
    <source>
        <dbReference type="EMBL" id="KYP37432.1"/>
    </source>
</evidence>
<dbReference type="Proteomes" id="UP000075243">
    <property type="component" value="Unassembled WGS sequence"/>
</dbReference>
<evidence type="ECO:0000256" key="3">
    <source>
        <dbReference type="ARBA" id="ARBA00038471"/>
    </source>
</evidence>
<dbReference type="InterPro" id="IPR034086">
    <property type="entry name" value="PMEI_plant"/>
</dbReference>
<reference evidence="7 8" key="1">
    <citation type="journal article" date="2012" name="Nat. Biotechnol.">
        <title>Draft genome sequence of pigeonpea (Cajanus cajan), an orphan legume crop of resource-poor farmers.</title>
        <authorList>
            <person name="Varshney R.K."/>
            <person name="Chen W."/>
            <person name="Li Y."/>
            <person name="Bharti A.K."/>
            <person name="Saxena R.K."/>
            <person name="Schlueter J.A."/>
            <person name="Donoghue M.T."/>
            <person name="Azam S."/>
            <person name="Fan G."/>
            <person name="Whaley A.M."/>
            <person name="Farmer A.D."/>
            <person name="Sheridan J."/>
            <person name="Iwata A."/>
            <person name="Tuteja R."/>
            <person name="Penmetsa R.V."/>
            <person name="Wu W."/>
            <person name="Upadhyaya H.D."/>
            <person name="Yang S.P."/>
            <person name="Shah T."/>
            <person name="Saxena K.B."/>
            <person name="Michael T."/>
            <person name="McCombie W.R."/>
            <person name="Yang B."/>
            <person name="Zhang G."/>
            <person name="Yang H."/>
            <person name="Wang J."/>
            <person name="Spillane C."/>
            <person name="Cook D.R."/>
            <person name="May G.D."/>
            <person name="Xu X."/>
            <person name="Jackson S.A."/>
        </authorList>
    </citation>
    <scope>NUCLEOTIDE SEQUENCE [LARGE SCALE GENOMIC DNA]</scope>
    <source>
        <strain evidence="8">cv. Asha</strain>
    </source>
</reference>
<keyword evidence="1 4" id="KW-0732">Signal</keyword>
<dbReference type="PANTHER" id="PTHR36710:SF20">
    <property type="entry name" value="PECTINESTERASE INHIBITOR DOMAIN PROTEIN"/>
    <property type="match status" value="1"/>
</dbReference>
<keyword evidence="8" id="KW-1185">Reference proteome</keyword>
<dbReference type="EMBL" id="KQ484106">
    <property type="protein sequence ID" value="KYP37435.1"/>
    <property type="molecule type" value="Genomic_DNA"/>
</dbReference>
<feature type="chain" id="PRO_5007809583" evidence="4">
    <location>
        <begin position="22"/>
        <end position="174"/>
    </location>
</feature>
<evidence type="ECO:0000256" key="1">
    <source>
        <dbReference type="ARBA" id="ARBA00022729"/>
    </source>
</evidence>
<protein>
    <submittedName>
        <fullName evidence="7">Pectinesterase inhibitor</fullName>
    </submittedName>
</protein>